<proteinExistence type="predicted"/>
<comment type="caution">
    <text evidence="1">The sequence shown here is derived from an EMBL/GenBank/DDBJ whole genome shotgun (WGS) entry which is preliminary data.</text>
</comment>
<gene>
    <name evidence="1" type="ORF">FEV09_00050</name>
</gene>
<dbReference type="EMBL" id="VBTY01000001">
    <property type="protein sequence ID" value="MDG3492944.1"/>
    <property type="molecule type" value="Genomic_DNA"/>
</dbReference>
<dbReference type="Proteomes" id="UP001152872">
    <property type="component" value="Unassembled WGS sequence"/>
</dbReference>
<name>A0A9X4RJK6_9CYAN</name>
<evidence type="ECO:0000313" key="2">
    <source>
        <dbReference type="Proteomes" id="UP001152872"/>
    </source>
</evidence>
<dbReference type="RefSeq" id="WP_009624964.1">
    <property type="nucleotide sequence ID" value="NZ_VBTY01000001.1"/>
</dbReference>
<accession>A0A9X4RJK6</accession>
<protein>
    <submittedName>
        <fullName evidence="1">Uncharacterized protein</fullName>
    </submittedName>
</protein>
<sequence>MENLSISPLNKNELLDFLGRMPPQTSDLHFDVNQQQFWGDLRYRLHCYWLGQADMPAHWTKQYREKIDIHMMIYLNLYNIIFLAWTDIRELANELEINFPQSALNYLKQVMFEDWLLSKEKSEMPIPTTASHYRLGVKLKPNKFEKLSKINKSNLVAELWNRVPKNYEEIQFLKHFCLSIAEDSSSSIVQTELRHYNEACRNRSDFLMKIAHPR</sequence>
<evidence type="ECO:0000313" key="1">
    <source>
        <dbReference type="EMBL" id="MDG3492944.1"/>
    </source>
</evidence>
<keyword evidence="2" id="KW-1185">Reference proteome</keyword>
<reference evidence="1" key="1">
    <citation type="submission" date="2019-05" db="EMBL/GenBank/DDBJ databases">
        <title>Whole genome sequencing of Pseudanabaena catenata USMAC16.</title>
        <authorList>
            <person name="Khan Z."/>
            <person name="Omar W.M."/>
            <person name="Convey P."/>
            <person name="Merican F."/>
            <person name="Najimudin N."/>
        </authorList>
    </citation>
    <scope>NUCLEOTIDE SEQUENCE</scope>
    <source>
        <strain evidence="1">USMAC16</strain>
    </source>
</reference>
<organism evidence="1 2">
    <name type="scientific">Pseudanabaena catenata USMAC16</name>
    <dbReference type="NCBI Taxonomy" id="1855837"/>
    <lineage>
        <taxon>Bacteria</taxon>
        <taxon>Bacillati</taxon>
        <taxon>Cyanobacteriota</taxon>
        <taxon>Cyanophyceae</taxon>
        <taxon>Pseudanabaenales</taxon>
        <taxon>Pseudanabaenaceae</taxon>
        <taxon>Pseudanabaena</taxon>
    </lineage>
</organism>
<dbReference type="AlphaFoldDB" id="A0A9X4RJK6"/>